<protein>
    <recommendedName>
        <fullName evidence="4">WAP domain-containing protein</fullName>
    </recommendedName>
</protein>
<evidence type="ECO:0000313" key="3">
    <source>
        <dbReference type="Proteomes" id="UP000605970"/>
    </source>
</evidence>
<proteinExistence type="predicted"/>
<keyword evidence="1" id="KW-0732">Signal</keyword>
<keyword evidence="3" id="KW-1185">Reference proteome</keyword>
<reference evidence="2" key="1">
    <citation type="journal article" date="2020" name="Ecol. Evol.">
        <title>Genome structure and content of the rice root-knot nematode (Meloidogyne graminicola).</title>
        <authorList>
            <person name="Phan N.T."/>
            <person name="Danchin E.G.J."/>
            <person name="Klopp C."/>
            <person name="Perfus-Barbeoch L."/>
            <person name="Kozlowski D.K."/>
            <person name="Koutsovoulos G.D."/>
            <person name="Lopez-Roques C."/>
            <person name="Bouchez O."/>
            <person name="Zahm M."/>
            <person name="Besnard G."/>
            <person name="Bellafiore S."/>
        </authorList>
    </citation>
    <scope>NUCLEOTIDE SEQUENCE</scope>
    <source>
        <strain evidence="2">VN-18</strain>
    </source>
</reference>
<accession>A0A8S9ZW43</accession>
<dbReference type="Proteomes" id="UP000605970">
    <property type="component" value="Unassembled WGS sequence"/>
</dbReference>
<feature type="signal peptide" evidence="1">
    <location>
        <begin position="1"/>
        <end position="19"/>
    </location>
</feature>
<gene>
    <name evidence="2" type="ORF">Mgra_00002646</name>
</gene>
<organism evidence="2 3">
    <name type="scientific">Meloidogyne graminicola</name>
    <dbReference type="NCBI Taxonomy" id="189291"/>
    <lineage>
        <taxon>Eukaryota</taxon>
        <taxon>Metazoa</taxon>
        <taxon>Ecdysozoa</taxon>
        <taxon>Nematoda</taxon>
        <taxon>Chromadorea</taxon>
        <taxon>Rhabditida</taxon>
        <taxon>Tylenchina</taxon>
        <taxon>Tylenchomorpha</taxon>
        <taxon>Tylenchoidea</taxon>
        <taxon>Meloidogynidae</taxon>
        <taxon>Meloidogyninae</taxon>
        <taxon>Meloidogyne</taxon>
    </lineage>
</organism>
<feature type="chain" id="PRO_5035858149" description="WAP domain-containing protein" evidence="1">
    <location>
        <begin position="20"/>
        <end position="95"/>
    </location>
</feature>
<dbReference type="AlphaFoldDB" id="A0A8S9ZW43"/>
<dbReference type="EMBL" id="JABEBT010000016">
    <property type="protein sequence ID" value="KAF7637943.1"/>
    <property type="molecule type" value="Genomic_DNA"/>
</dbReference>
<dbReference type="OrthoDB" id="5791564at2759"/>
<name>A0A8S9ZW43_9BILA</name>
<comment type="caution">
    <text evidence="2">The sequence shown here is derived from an EMBL/GenBank/DDBJ whole genome shotgun (WGS) entry which is preliminary data.</text>
</comment>
<sequence length="95" mass="10803">MFINLFLILILILINLLLSEFGKTSSCNSNYSAYTCNPIIKSLSKCPKPHICVASKCGINFCCVNDKLLLKFKEKKSEEIDDEENNENIKIKNEI</sequence>
<evidence type="ECO:0008006" key="4">
    <source>
        <dbReference type="Google" id="ProtNLM"/>
    </source>
</evidence>
<evidence type="ECO:0000313" key="2">
    <source>
        <dbReference type="EMBL" id="KAF7637943.1"/>
    </source>
</evidence>
<evidence type="ECO:0000256" key="1">
    <source>
        <dbReference type="SAM" id="SignalP"/>
    </source>
</evidence>